<sequence length="281" mass="30841">MQSHSATKLNQPPNILLAQEKPVFEIVNAKGAAPVIFVCEHASNRIPQYFGDLGLSQQELQSHIAWDPGARQIALALSTAFDAPLISSSVSRLIYDCNRPPDSANAMRTKSENTLIPGNTNISEAEAHARIEQIYLPFVSKLQSVIKQKSDTATLPVMITIHSFTPVYFGKPRDVEIGVLHSDDGRLADAMLALNSAHTALNVKRNKPYGPLDGVTHTLKEHGLKNGLINVMLEIRNDLIAAPKDQQAMALMLTRWLKDALARLDVSLQISEPDDLTAKKE</sequence>
<dbReference type="Gene3D" id="3.40.630.40">
    <property type="entry name" value="Zn-dependent exopeptidases"/>
    <property type="match status" value="1"/>
</dbReference>
<dbReference type="InterPro" id="IPR011227">
    <property type="entry name" value="UCP029730"/>
</dbReference>
<dbReference type="InterPro" id="IPR007709">
    <property type="entry name" value="N-FG_amidohydro"/>
</dbReference>
<gene>
    <name evidence="1" type="ORF">MNBD_ALPHA12-1321</name>
</gene>
<organism evidence="1">
    <name type="scientific">hydrothermal vent metagenome</name>
    <dbReference type="NCBI Taxonomy" id="652676"/>
    <lineage>
        <taxon>unclassified sequences</taxon>
        <taxon>metagenomes</taxon>
        <taxon>ecological metagenomes</taxon>
    </lineage>
</organism>
<evidence type="ECO:0000313" key="1">
    <source>
        <dbReference type="EMBL" id="VAW22206.1"/>
    </source>
</evidence>
<proteinExistence type="predicted"/>
<dbReference type="AlphaFoldDB" id="A0A3B0URB6"/>
<name>A0A3B0URB6_9ZZZZ</name>
<accession>A0A3B0URB6</accession>
<dbReference type="EMBL" id="UOEO01000198">
    <property type="protein sequence ID" value="VAW22206.1"/>
    <property type="molecule type" value="Genomic_DNA"/>
</dbReference>
<reference evidence="1" key="1">
    <citation type="submission" date="2018-06" db="EMBL/GenBank/DDBJ databases">
        <authorList>
            <person name="Zhirakovskaya E."/>
        </authorList>
    </citation>
    <scope>NUCLEOTIDE SEQUENCE</scope>
</reference>
<dbReference type="Pfam" id="PF05013">
    <property type="entry name" value="FGase"/>
    <property type="match status" value="1"/>
</dbReference>
<protein>
    <submittedName>
        <fullName evidence="1">Riorf59 protein</fullName>
    </submittedName>
</protein>
<dbReference type="PIRSF" id="PIRSF029730">
    <property type="entry name" value="UCP029730"/>
    <property type="match status" value="1"/>
</dbReference>
<dbReference type="SUPFAM" id="SSF53187">
    <property type="entry name" value="Zn-dependent exopeptidases"/>
    <property type="match status" value="1"/>
</dbReference>